<reference evidence="1 2" key="1">
    <citation type="submission" date="2015-01" db="EMBL/GenBank/DDBJ databases">
        <title>Evolution of Trichinella species and genotypes.</title>
        <authorList>
            <person name="Korhonen P.K."/>
            <person name="Edoardo P."/>
            <person name="Giuseppe L.R."/>
            <person name="Gasser R.B."/>
        </authorList>
    </citation>
    <scope>NUCLEOTIDE SEQUENCE [LARGE SCALE GENOMIC DNA]</scope>
    <source>
        <strain evidence="1">ISS470</strain>
    </source>
</reference>
<dbReference type="AlphaFoldDB" id="A0A0V1FF52"/>
<organism evidence="1 2">
    <name type="scientific">Trichinella pseudospiralis</name>
    <name type="common">Parasitic roundworm</name>
    <dbReference type="NCBI Taxonomy" id="6337"/>
    <lineage>
        <taxon>Eukaryota</taxon>
        <taxon>Metazoa</taxon>
        <taxon>Ecdysozoa</taxon>
        <taxon>Nematoda</taxon>
        <taxon>Enoplea</taxon>
        <taxon>Dorylaimia</taxon>
        <taxon>Trichinellida</taxon>
        <taxon>Trichinellidae</taxon>
        <taxon>Trichinella</taxon>
    </lineage>
</organism>
<keyword evidence="2" id="KW-1185">Reference proteome</keyword>
<gene>
    <name evidence="1" type="ORF">T4D_707</name>
</gene>
<proteinExistence type="predicted"/>
<dbReference type="Proteomes" id="UP000054995">
    <property type="component" value="Unassembled WGS sequence"/>
</dbReference>
<evidence type="ECO:0000313" key="2">
    <source>
        <dbReference type="Proteomes" id="UP000054995"/>
    </source>
</evidence>
<protein>
    <submittedName>
        <fullName evidence="1">Uncharacterized protein</fullName>
    </submittedName>
</protein>
<dbReference type="EMBL" id="JYDT01000108">
    <property type="protein sequence ID" value="KRY84699.1"/>
    <property type="molecule type" value="Genomic_DNA"/>
</dbReference>
<evidence type="ECO:0000313" key="1">
    <source>
        <dbReference type="EMBL" id="KRY84699.1"/>
    </source>
</evidence>
<comment type="caution">
    <text evidence="1">The sequence shown here is derived from an EMBL/GenBank/DDBJ whole genome shotgun (WGS) entry which is preliminary data.</text>
</comment>
<name>A0A0V1FF52_TRIPS</name>
<sequence>MSVTLLRRPALQKWCVHFLQTEEQMLRAHSISRPKNTVPYQTLCDSDNCYTQESVEIYLLTTSTDSNIPAAI</sequence>
<accession>A0A0V1FF52</accession>